<dbReference type="SUPFAM" id="SSF55729">
    <property type="entry name" value="Acyl-CoA N-acyltransferases (Nat)"/>
    <property type="match status" value="1"/>
</dbReference>
<evidence type="ECO:0000259" key="3">
    <source>
        <dbReference type="PROSITE" id="PS51186"/>
    </source>
</evidence>
<dbReference type="InterPro" id="IPR016181">
    <property type="entry name" value="Acyl_CoA_acyltransferase"/>
</dbReference>
<protein>
    <submittedName>
        <fullName evidence="4">GNAT family N-acetyltransferase</fullName>
    </submittedName>
</protein>
<keyword evidence="2" id="KW-0012">Acyltransferase</keyword>
<dbReference type="Pfam" id="PF00583">
    <property type="entry name" value="Acetyltransf_1"/>
    <property type="match status" value="1"/>
</dbReference>
<evidence type="ECO:0000313" key="4">
    <source>
        <dbReference type="EMBL" id="XCB34928.1"/>
    </source>
</evidence>
<feature type="domain" description="N-acetyltransferase" evidence="3">
    <location>
        <begin position="5"/>
        <end position="155"/>
    </location>
</feature>
<reference evidence="4" key="2">
    <citation type="journal article" date="2024" name="Environ. Microbiol.">
        <title>Genome analysis and description of Tunturibacter gen. nov. expands the diversity of Terriglobia in tundra soils.</title>
        <authorList>
            <person name="Messyasz A."/>
            <person name="Mannisto M.K."/>
            <person name="Kerkhof L.J."/>
            <person name="Haggblom M.M."/>
        </authorList>
    </citation>
    <scope>NUCLEOTIDE SEQUENCE</scope>
    <source>
        <strain evidence="4">X5P6</strain>
    </source>
</reference>
<dbReference type="CDD" id="cd04301">
    <property type="entry name" value="NAT_SF"/>
    <property type="match status" value="1"/>
</dbReference>
<reference evidence="4" key="1">
    <citation type="submission" date="2023-08" db="EMBL/GenBank/DDBJ databases">
        <authorList>
            <person name="Messyasz A."/>
            <person name="Mannisto M.K."/>
            <person name="Kerkhof L.J."/>
            <person name="Haggblom M."/>
        </authorList>
    </citation>
    <scope>NUCLEOTIDE SEQUENCE</scope>
    <source>
        <strain evidence="4">X5P6</strain>
    </source>
</reference>
<dbReference type="InterPro" id="IPR000182">
    <property type="entry name" value="GNAT_dom"/>
</dbReference>
<dbReference type="GO" id="GO:0016747">
    <property type="term" value="F:acyltransferase activity, transferring groups other than amino-acyl groups"/>
    <property type="evidence" value="ECO:0007669"/>
    <property type="project" value="InterPro"/>
</dbReference>
<accession>A0AAU7ZVJ6</accession>
<dbReference type="PROSITE" id="PS51186">
    <property type="entry name" value="GNAT"/>
    <property type="match status" value="1"/>
</dbReference>
<dbReference type="EMBL" id="CP132942">
    <property type="protein sequence ID" value="XCB34928.1"/>
    <property type="molecule type" value="Genomic_DNA"/>
</dbReference>
<organism evidence="4">
    <name type="scientific">Tunturiibacter psychrotolerans</name>
    <dbReference type="NCBI Taxonomy" id="3069686"/>
    <lineage>
        <taxon>Bacteria</taxon>
        <taxon>Pseudomonadati</taxon>
        <taxon>Acidobacteriota</taxon>
        <taxon>Terriglobia</taxon>
        <taxon>Terriglobales</taxon>
        <taxon>Acidobacteriaceae</taxon>
        <taxon>Tunturiibacter</taxon>
    </lineage>
</organism>
<evidence type="ECO:0000256" key="2">
    <source>
        <dbReference type="ARBA" id="ARBA00023315"/>
    </source>
</evidence>
<dbReference type="InterPro" id="IPR050832">
    <property type="entry name" value="Bact_Acetyltransf"/>
</dbReference>
<gene>
    <name evidence="4" type="ORF">RBB77_08535</name>
</gene>
<dbReference type="RefSeq" id="WP_353066505.1">
    <property type="nucleotide sequence ID" value="NZ_CP132942.1"/>
</dbReference>
<proteinExistence type="predicted"/>
<sequence>MADMFETRLATVGDAELIARQRRQMFVDAGQAEDVLLQPMMENFVAWVRPRLMDGSYVGWMVEQDGSVVAGAGMWMMDFPPHWMDAKPMRAYLLNFYVDPAFRGHGLAWKLLKTSVEEARQRGVKVVSLHASKFGRPIYERNGFEVSTEMMLRLD</sequence>
<evidence type="ECO:0000256" key="1">
    <source>
        <dbReference type="ARBA" id="ARBA00022679"/>
    </source>
</evidence>
<dbReference type="AlphaFoldDB" id="A0AAU7ZVJ6"/>
<keyword evidence="1" id="KW-0808">Transferase</keyword>
<name>A0AAU7ZVJ6_9BACT</name>
<dbReference type="PANTHER" id="PTHR43877">
    <property type="entry name" value="AMINOALKYLPHOSPHONATE N-ACETYLTRANSFERASE-RELATED-RELATED"/>
    <property type="match status" value="1"/>
</dbReference>
<dbReference type="Gene3D" id="3.40.630.30">
    <property type="match status" value="1"/>
</dbReference>
<dbReference type="KEGG" id="tpsc:RBB77_08535"/>